<organism evidence="1 2">
    <name type="scientific">Candidatus Epulonipiscium fishelsonii</name>
    <dbReference type="NCBI Taxonomy" id="77094"/>
    <lineage>
        <taxon>Bacteria</taxon>
        <taxon>Bacillati</taxon>
        <taxon>Bacillota</taxon>
        <taxon>Clostridia</taxon>
        <taxon>Lachnospirales</taxon>
        <taxon>Lachnospiraceae</taxon>
        <taxon>Candidatus Epulonipiscium</taxon>
    </lineage>
</organism>
<gene>
    <name evidence="1" type="ORF">AN396_05590</name>
</gene>
<protein>
    <submittedName>
        <fullName evidence="1">Uncharacterized protein</fullName>
    </submittedName>
</protein>
<dbReference type="EMBL" id="LJDB01000047">
    <property type="protein sequence ID" value="ONI40651.1"/>
    <property type="molecule type" value="Genomic_DNA"/>
</dbReference>
<evidence type="ECO:0000313" key="2">
    <source>
        <dbReference type="Proteomes" id="UP000188605"/>
    </source>
</evidence>
<accession>A0ACC8XD44</accession>
<dbReference type="Proteomes" id="UP000188605">
    <property type="component" value="Unassembled WGS sequence"/>
</dbReference>
<comment type="caution">
    <text evidence="1">The sequence shown here is derived from an EMBL/GenBank/DDBJ whole genome shotgun (WGS) entry which is preliminary data.</text>
</comment>
<proteinExistence type="predicted"/>
<evidence type="ECO:0000313" key="1">
    <source>
        <dbReference type="EMBL" id="ONI40651.1"/>
    </source>
</evidence>
<sequence length="102" mass="11171">MIKKYPLWVSVIFAVLSFVALYPLSATPIAYYALGFVAFSIIVFAVILYFAITKSFTQNNCIKLILLVVVSALPHLVLCLLNYGSWVCLGVSGAIIILLAIK</sequence>
<keyword evidence="2" id="KW-1185">Reference proteome</keyword>
<name>A0ACC8XD44_9FIRM</name>
<reference evidence="1" key="1">
    <citation type="submission" date="2016-08" db="EMBL/GenBank/DDBJ databases">
        <authorList>
            <person name="Ngugi D.K."/>
            <person name="Miyake S."/>
            <person name="Stingl U."/>
        </authorList>
    </citation>
    <scope>NUCLEOTIDE SEQUENCE</scope>
    <source>
        <strain evidence="1">SCG-B11WGA-EpuloA1</strain>
    </source>
</reference>